<proteinExistence type="predicted"/>
<keyword evidence="2 5" id="KW-0012">Acyltransferase</keyword>
<dbReference type="Gene3D" id="1.20.910.10">
    <property type="entry name" value="Heme oxygenase-like"/>
    <property type="match status" value="1"/>
</dbReference>
<keyword evidence="1 5" id="KW-0808">Transferase</keyword>
<dbReference type="Gene3D" id="3.40.47.10">
    <property type="match status" value="2"/>
</dbReference>
<dbReference type="InterPro" id="IPR016084">
    <property type="entry name" value="Haem_Oase-like_multi-hlx"/>
</dbReference>
<reference evidence="5 6" key="1">
    <citation type="submission" date="2020-08" db="EMBL/GenBank/DDBJ databases">
        <title>Genomic Encyclopedia of Type Strains, Phase IV (KMG-IV): sequencing the most valuable type-strain genomes for metagenomic binning, comparative biology and taxonomic classification.</title>
        <authorList>
            <person name="Goeker M."/>
        </authorList>
    </citation>
    <scope>NUCLEOTIDE SEQUENCE [LARGE SCALE GENOMIC DNA]</scope>
    <source>
        <strain evidence="5 6">DSM 24163</strain>
    </source>
</reference>
<dbReference type="Pfam" id="PF14518">
    <property type="entry name" value="Haem_oxygenas_2"/>
    <property type="match status" value="1"/>
</dbReference>
<dbReference type="SUPFAM" id="SSF53901">
    <property type="entry name" value="Thiolase-like"/>
    <property type="match status" value="2"/>
</dbReference>
<evidence type="ECO:0000256" key="1">
    <source>
        <dbReference type="ARBA" id="ARBA00022679"/>
    </source>
</evidence>
<organism evidence="5 6">
    <name type="scientific">Chiayiivirga flava</name>
    <dbReference type="NCBI Taxonomy" id="659595"/>
    <lineage>
        <taxon>Bacteria</taxon>
        <taxon>Pseudomonadati</taxon>
        <taxon>Pseudomonadota</taxon>
        <taxon>Gammaproteobacteria</taxon>
        <taxon>Lysobacterales</taxon>
        <taxon>Lysobacteraceae</taxon>
        <taxon>Chiayiivirga</taxon>
    </lineage>
</organism>
<evidence type="ECO:0000313" key="5">
    <source>
        <dbReference type="EMBL" id="MBB5207772.1"/>
    </source>
</evidence>
<dbReference type="InterPro" id="IPR013747">
    <property type="entry name" value="ACP_syn_III_C"/>
</dbReference>
<protein>
    <submittedName>
        <fullName evidence="5">3-oxoacyl-[acyl-carrier-protein] synthase-3</fullName>
        <ecNumber evidence="5">2.3.1.180</ecNumber>
    </submittedName>
</protein>
<evidence type="ECO:0000256" key="3">
    <source>
        <dbReference type="SAM" id="MobiDB-lite"/>
    </source>
</evidence>
<dbReference type="EMBL" id="JACHHP010000002">
    <property type="protein sequence ID" value="MBB5207772.1"/>
    <property type="molecule type" value="Genomic_DNA"/>
</dbReference>
<evidence type="ECO:0000259" key="4">
    <source>
        <dbReference type="Pfam" id="PF08541"/>
    </source>
</evidence>
<dbReference type="PANTHER" id="PTHR34069:SF3">
    <property type="entry name" value="ACYL-COA:ACYL-COA ALKYLTRANSFERASE"/>
    <property type="match status" value="1"/>
</dbReference>
<gene>
    <name evidence="5" type="ORF">HNQ52_001301</name>
</gene>
<keyword evidence="6" id="KW-1185">Reference proteome</keyword>
<dbReference type="AlphaFoldDB" id="A0A7W8FYU6"/>
<dbReference type="PANTHER" id="PTHR34069">
    <property type="entry name" value="3-OXOACYL-[ACYL-CARRIER-PROTEIN] SYNTHASE 3"/>
    <property type="match status" value="1"/>
</dbReference>
<dbReference type="InterPro" id="IPR016039">
    <property type="entry name" value="Thiolase-like"/>
</dbReference>
<comment type="caution">
    <text evidence="5">The sequence shown here is derived from an EMBL/GenBank/DDBJ whole genome shotgun (WGS) entry which is preliminary data.</text>
</comment>
<dbReference type="GO" id="GO:0033818">
    <property type="term" value="F:beta-ketoacyl-acyl-carrier-protein synthase III activity"/>
    <property type="evidence" value="ECO:0007669"/>
    <property type="project" value="UniProtKB-EC"/>
</dbReference>
<dbReference type="Pfam" id="PF08541">
    <property type="entry name" value="ACP_syn_III_C"/>
    <property type="match status" value="1"/>
</dbReference>
<evidence type="ECO:0000313" key="6">
    <source>
        <dbReference type="Proteomes" id="UP000521199"/>
    </source>
</evidence>
<feature type="domain" description="Beta-ketoacyl-[acyl-carrier-protein] synthase III C-terminal" evidence="4">
    <location>
        <begin position="285"/>
        <end position="354"/>
    </location>
</feature>
<dbReference type="CDD" id="cd00827">
    <property type="entry name" value="init_cond_enzymes"/>
    <property type="match status" value="1"/>
</dbReference>
<accession>A0A7W8FYU6</accession>
<sequence>MPTRFDRVFIESSGRHLPGPPIDNAAMDAYIAPLNRMSDRIKRRILAENGITTRHYAIDADGRTRQSNAGMAADAVRAALAAAGRDLADIDLLAAGTSGGDALMPGFASMLQGELGAPPMQTLSSHGICASGVGAWQFAAQGIELGGHAHAIVAASEMPSRLFKKSRYAAKGYDADFDAHFLRWMLSDGAGALLLTDTSSGRNGLRLRLRWMHARSFSGDYPVCMQLGLTHDRGTSHLDFDAWGQAEAEGALFLRQDIRLLPHLFDIGVHEYATLAHAGWIDVPRIDHFLCHYSSERFAPLVDELMAKAGLAIPRERWYSNLVTRGNTGAASIFVMLDEFLETHTLKPGEKILCFIPESGRFTVCFVLIEVEAADAAAPSNALPPSGKTDFGADNSDSIAPPHDPADAPAALRHLLGALAAEWHDYRSSVWRTPLIRKLRDRRFTTHDYIAWMQAWIPQVREGSLWMREGASSIVSERYAELAGLIETHAGDEQHDYLILFEDYRTAGGDVENIDALRRNPGGEALNAYLHALAATRDPVGLLGAIYIIEGTGQRIIPALLPLMKASLDLPPNAFRFLDYHGANDEHHLARWLRAVEIVLASDHDGRAAQAILATARRTAQMYLMQFEHISVAESGSDTDNRSAPSQ</sequence>
<dbReference type="EC" id="2.3.1.180" evidence="5"/>
<dbReference type="Proteomes" id="UP000521199">
    <property type="component" value="Unassembled WGS sequence"/>
</dbReference>
<name>A0A7W8FYU6_9GAMM</name>
<dbReference type="GO" id="GO:0044550">
    <property type="term" value="P:secondary metabolite biosynthetic process"/>
    <property type="evidence" value="ECO:0007669"/>
    <property type="project" value="TreeGrafter"/>
</dbReference>
<evidence type="ECO:0000256" key="2">
    <source>
        <dbReference type="ARBA" id="ARBA00023315"/>
    </source>
</evidence>
<dbReference type="RefSeq" id="WP_183960303.1">
    <property type="nucleotide sequence ID" value="NZ_JACHHP010000002.1"/>
</dbReference>
<dbReference type="SUPFAM" id="SSF48613">
    <property type="entry name" value="Heme oxygenase-like"/>
    <property type="match status" value="1"/>
</dbReference>
<feature type="region of interest" description="Disordered" evidence="3">
    <location>
        <begin position="379"/>
        <end position="404"/>
    </location>
</feature>